<dbReference type="InterPro" id="IPR002018">
    <property type="entry name" value="CarbesteraseB"/>
</dbReference>
<dbReference type="AlphaFoldDB" id="A0AAV8Y472"/>
<comment type="caution">
    <text evidence="6">The sequence shown here is derived from an EMBL/GenBank/DDBJ whole genome shotgun (WGS) entry which is preliminary data.</text>
</comment>
<name>A0AAV8Y472_9CUCU</name>
<feature type="domain" description="Carboxylesterase type B" evidence="5">
    <location>
        <begin position="38"/>
        <end position="144"/>
    </location>
</feature>
<evidence type="ECO:0000313" key="7">
    <source>
        <dbReference type="Proteomes" id="UP001162162"/>
    </source>
</evidence>
<keyword evidence="3" id="KW-0325">Glycoprotein</keyword>
<evidence type="ECO:0000256" key="3">
    <source>
        <dbReference type="ARBA" id="ARBA00023180"/>
    </source>
</evidence>
<sequence>MSYKAISVTIIVTLYTVSRVNSDCDPSKYGNNAPQFTRVIRLRQGRLRGVVYEPRENRDLQPVEVYRGIPYAAPPVGELRFMPTVGGPSWFNVKCADTFGPVCPQTFPDSANMSYFRREYFLRLRKYLEHQSEDCLYLNIYAPFQGVPSTLLQISQKEWDKTELEILYTKVL</sequence>
<dbReference type="InterPro" id="IPR029058">
    <property type="entry name" value="AB_hydrolase_fold"/>
</dbReference>
<dbReference type="InterPro" id="IPR019819">
    <property type="entry name" value="Carboxylesterase_B_CS"/>
</dbReference>
<proteinExistence type="inferred from homology"/>
<organism evidence="6 7">
    <name type="scientific">Aromia moschata</name>
    <dbReference type="NCBI Taxonomy" id="1265417"/>
    <lineage>
        <taxon>Eukaryota</taxon>
        <taxon>Metazoa</taxon>
        <taxon>Ecdysozoa</taxon>
        <taxon>Arthropoda</taxon>
        <taxon>Hexapoda</taxon>
        <taxon>Insecta</taxon>
        <taxon>Pterygota</taxon>
        <taxon>Neoptera</taxon>
        <taxon>Endopterygota</taxon>
        <taxon>Coleoptera</taxon>
        <taxon>Polyphaga</taxon>
        <taxon>Cucujiformia</taxon>
        <taxon>Chrysomeloidea</taxon>
        <taxon>Cerambycidae</taxon>
        <taxon>Cerambycinae</taxon>
        <taxon>Callichromatini</taxon>
        <taxon>Aromia</taxon>
    </lineage>
</organism>
<dbReference type="Proteomes" id="UP001162162">
    <property type="component" value="Unassembled WGS sequence"/>
</dbReference>
<feature type="signal peptide" evidence="4">
    <location>
        <begin position="1"/>
        <end position="22"/>
    </location>
</feature>
<evidence type="ECO:0000256" key="1">
    <source>
        <dbReference type="ARBA" id="ARBA00005964"/>
    </source>
</evidence>
<accession>A0AAV8Y472</accession>
<protein>
    <recommendedName>
        <fullName evidence="5">Carboxylesterase type B domain-containing protein</fullName>
    </recommendedName>
</protein>
<gene>
    <name evidence="6" type="ORF">NQ318_013037</name>
</gene>
<dbReference type="Pfam" id="PF00135">
    <property type="entry name" value="COesterase"/>
    <property type="match status" value="1"/>
</dbReference>
<dbReference type="SUPFAM" id="SSF53474">
    <property type="entry name" value="alpha/beta-Hydrolases"/>
    <property type="match status" value="1"/>
</dbReference>
<evidence type="ECO:0000256" key="2">
    <source>
        <dbReference type="ARBA" id="ARBA00022729"/>
    </source>
</evidence>
<dbReference type="InterPro" id="IPR051093">
    <property type="entry name" value="Neuroligin/BSAL"/>
</dbReference>
<evidence type="ECO:0000259" key="5">
    <source>
        <dbReference type="Pfam" id="PF00135"/>
    </source>
</evidence>
<dbReference type="PROSITE" id="PS00941">
    <property type="entry name" value="CARBOXYLESTERASE_B_2"/>
    <property type="match status" value="1"/>
</dbReference>
<dbReference type="EMBL" id="JAPWTK010000192">
    <property type="protein sequence ID" value="KAJ8946226.1"/>
    <property type="molecule type" value="Genomic_DNA"/>
</dbReference>
<keyword evidence="2 4" id="KW-0732">Signal</keyword>
<evidence type="ECO:0000313" key="6">
    <source>
        <dbReference type="EMBL" id="KAJ8946226.1"/>
    </source>
</evidence>
<feature type="chain" id="PRO_5044023950" description="Carboxylesterase type B domain-containing protein" evidence="4">
    <location>
        <begin position="23"/>
        <end position="172"/>
    </location>
</feature>
<comment type="similarity">
    <text evidence="1">Belongs to the type-B carboxylesterase/lipase family.</text>
</comment>
<reference evidence="6" key="1">
    <citation type="journal article" date="2023" name="Insect Mol. Biol.">
        <title>Genome sequencing provides insights into the evolution of gene families encoding plant cell wall-degrading enzymes in longhorned beetles.</title>
        <authorList>
            <person name="Shin N.R."/>
            <person name="Okamura Y."/>
            <person name="Kirsch R."/>
            <person name="Pauchet Y."/>
        </authorList>
    </citation>
    <scope>NUCLEOTIDE SEQUENCE</scope>
    <source>
        <strain evidence="6">AMC_N1</strain>
    </source>
</reference>
<keyword evidence="7" id="KW-1185">Reference proteome</keyword>
<evidence type="ECO:0000256" key="4">
    <source>
        <dbReference type="SAM" id="SignalP"/>
    </source>
</evidence>
<dbReference type="PANTHER" id="PTHR43903">
    <property type="entry name" value="NEUROLIGIN"/>
    <property type="match status" value="1"/>
</dbReference>
<dbReference type="Gene3D" id="3.40.50.1820">
    <property type="entry name" value="alpha/beta hydrolase"/>
    <property type="match status" value="1"/>
</dbReference>